<dbReference type="InterPro" id="IPR011032">
    <property type="entry name" value="GroES-like_sf"/>
</dbReference>
<evidence type="ECO:0000313" key="2">
    <source>
        <dbReference type="EMBL" id="KAK4448753.1"/>
    </source>
</evidence>
<dbReference type="SUPFAM" id="SSF51735">
    <property type="entry name" value="NAD(P)-binding Rossmann-fold domains"/>
    <property type="match status" value="1"/>
</dbReference>
<name>A0AAV9GN51_9PEZI</name>
<organism evidence="2 3">
    <name type="scientific">Podospora aff. communis PSN243</name>
    <dbReference type="NCBI Taxonomy" id="3040156"/>
    <lineage>
        <taxon>Eukaryota</taxon>
        <taxon>Fungi</taxon>
        <taxon>Dikarya</taxon>
        <taxon>Ascomycota</taxon>
        <taxon>Pezizomycotina</taxon>
        <taxon>Sordariomycetes</taxon>
        <taxon>Sordariomycetidae</taxon>
        <taxon>Sordariales</taxon>
        <taxon>Podosporaceae</taxon>
        <taxon>Podospora</taxon>
    </lineage>
</organism>
<dbReference type="Gene3D" id="3.90.180.10">
    <property type="entry name" value="Medium-chain alcohol dehydrogenases, catalytic domain"/>
    <property type="match status" value="1"/>
</dbReference>
<dbReference type="InterPro" id="IPR020843">
    <property type="entry name" value="ER"/>
</dbReference>
<dbReference type="EMBL" id="MU865941">
    <property type="protein sequence ID" value="KAK4448753.1"/>
    <property type="molecule type" value="Genomic_DNA"/>
</dbReference>
<dbReference type="Gene3D" id="3.40.50.720">
    <property type="entry name" value="NAD(P)-binding Rossmann-like Domain"/>
    <property type="match status" value="1"/>
</dbReference>
<accession>A0AAV9GN51</accession>
<dbReference type="Pfam" id="PF08240">
    <property type="entry name" value="ADH_N"/>
    <property type="match status" value="1"/>
</dbReference>
<feature type="domain" description="Enoyl reductase (ER)" evidence="1">
    <location>
        <begin position="11"/>
        <end position="311"/>
    </location>
</feature>
<dbReference type="PANTHER" id="PTHR43482:SF4">
    <property type="entry name" value="ALCOHOL DEHYDROGENASE, PUTATIVE (AFU_ORTHOLOGUE AFUA_7G06260)-RELATED"/>
    <property type="match status" value="1"/>
</dbReference>
<keyword evidence="3" id="KW-1185">Reference proteome</keyword>
<sequence length="315" mass="33566">MKAIQLLGPKGQATITLTSSLPRPVPQAHQLLIRVHSAGVTADEISWPEVYKTSTRIPGHDISGVIAELGPEYNGPLSVGDQVYAMLHVDRGQGQAEYVTAFDDEVALKPKTIGHSEASALPIPILTAVEALERHAKVERGSRILVTGASGAVGVMLVQLAKRLYDAHVVALASASKHDHLRELGAAEVVDYATPGWETRISVDAVVDTVGGEILSKSWETLKGQGSIVTVADPPPPWAFTDEVPKELGLHPGVAYKYFVISTDSKALSKVARMIDNGEVVCLPVVPFPVSDAVAAWSAASQRGRKGKIVIDFVR</sequence>
<dbReference type="Proteomes" id="UP001321760">
    <property type="component" value="Unassembled WGS sequence"/>
</dbReference>
<protein>
    <submittedName>
        <fullName evidence="2">Reticulon-4-interacting protein 1, mitochondrial</fullName>
    </submittedName>
</protein>
<reference evidence="2" key="2">
    <citation type="submission" date="2023-05" db="EMBL/GenBank/DDBJ databases">
        <authorList>
            <consortium name="Lawrence Berkeley National Laboratory"/>
            <person name="Steindorff A."/>
            <person name="Hensen N."/>
            <person name="Bonometti L."/>
            <person name="Westerberg I."/>
            <person name="Brannstrom I.O."/>
            <person name="Guillou S."/>
            <person name="Cros-Aarteil S."/>
            <person name="Calhoun S."/>
            <person name="Haridas S."/>
            <person name="Kuo A."/>
            <person name="Mondo S."/>
            <person name="Pangilinan J."/>
            <person name="Riley R."/>
            <person name="Labutti K."/>
            <person name="Andreopoulos B."/>
            <person name="Lipzen A."/>
            <person name="Chen C."/>
            <person name="Yanf M."/>
            <person name="Daum C."/>
            <person name="Ng V."/>
            <person name="Clum A."/>
            <person name="Ohm R."/>
            <person name="Martin F."/>
            <person name="Silar P."/>
            <person name="Natvig D."/>
            <person name="Lalanne C."/>
            <person name="Gautier V."/>
            <person name="Ament-Velasquez S.L."/>
            <person name="Kruys A."/>
            <person name="Hutchinson M.I."/>
            <person name="Powell A.J."/>
            <person name="Barry K."/>
            <person name="Miller A.N."/>
            <person name="Grigoriev I.V."/>
            <person name="Debuchy R."/>
            <person name="Gladieux P."/>
            <person name="Thoren M.H."/>
            <person name="Johannesson H."/>
        </authorList>
    </citation>
    <scope>NUCLEOTIDE SEQUENCE</scope>
    <source>
        <strain evidence="2">PSN243</strain>
    </source>
</reference>
<evidence type="ECO:0000313" key="3">
    <source>
        <dbReference type="Proteomes" id="UP001321760"/>
    </source>
</evidence>
<reference evidence="2" key="1">
    <citation type="journal article" date="2023" name="Mol. Phylogenet. Evol.">
        <title>Genome-scale phylogeny and comparative genomics of the fungal order Sordariales.</title>
        <authorList>
            <person name="Hensen N."/>
            <person name="Bonometti L."/>
            <person name="Westerberg I."/>
            <person name="Brannstrom I.O."/>
            <person name="Guillou S."/>
            <person name="Cros-Aarteil S."/>
            <person name="Calhoun S."/>
            <person name="Haridas S."/>
            <person name="Kuo A."/>
            <person name="Mondo S."/>
            <person name="Pangilinan J."/>
            <person name="Riley R."/>
            <person name="LaButti K."/>
            <person name="Andreopoulos B."/>
            <person name="Lipzen A."/>
            <person name="Chen C."/>
            <person name="Yan M."/>
            <person name="Daum C."/>
            <person name="Ng V."/>
            <person name="Clum A."/>
            <person name="Steindorff A."/>
            <person name="Ohm R.A."/>
            <person name="Martin F."/>
            <person name="Silar P."/>
            <person name="Natvig D.O."/>
            <person name="Lalanne C."/>
            <person name="Gautier V."/>
            <person name="Ament-Velasquez S.L."/>
            <person name="Kruys A."/>
            <person name="Hutchinson M.I."/>
            <person name="Powell A.J."/>
            <person name="Barry K."/>
            <person name="Miller A.N."/>
            <person name="Grigoriev I.V."/>
            <person name="Debuchy R."/>
            <person name="Gladieux P."/>
            <person name="Hiltunen Thoren M."/>
            <person name="Johannesson H."/>
        </authorList>
    </citation>
    <scope>NUCLEOTIDE SEQUENCE</scope>
    <source>
        <strain evidence="2">PSN243</strain>
    </source>
</reference>
<dbReference type="PANTHER" id="PTHR43482">
    <property type="entry name" value="PROTEIN AST1-RELATED"/>
    <property type="match status" value="1"/>
</dbReference>
<dbReference type="GO" id="GO:0016491">
    <property type="term" value="F:oxidoreductase activity"/>
    <property type="evidence" value="ECO:0007669"/>
    <property type="project" value="InterPro"/>
</dbReference>
<dbReference type="CDD" id="cd05289">
    <property type="entry name" value="MDR_like_2"/>
    <property type="match status" value="1"/>
</dbReference>
<dbReference type="Pfam" id="PF13602">
    <property type="entry name" value="ADH_zinc_N_2"/>
    <property type="match status" value="1"/>
</dbReference>
<dbReference type="InterPro" id="IPR036291">
    <property type="entry name" value="NAD(P)-bd_dom_sf"/>
</dbReference>
<comment type="caution">
    <text evidence="2">The sequence shown here is derived from an EMBL/GenBank/DDBJ whole genome shotgun (WGS) entry which is preliminary data.</text>
</comment>
<proteinExistence type="predicted"/>
<evidence type="ECO:0000259" key="1">
    <source>
        <dbReference type="SMART" id="SM00829"/>
    </source>
</evidence>
<dbReference type="SMART" id="SM00829">
    <property type="entry name" value="PKS_ER"/>
    <property type="match status" value="1"/>
</dbReference>
<dbReference type="InterPro" id="IPR052585">
    <property type="entry name" value="Lipid_raft_assoc_Zn_ADH"/>
</dbReference>
<dbReference type="AlphaFoldDB" id="A0AAV9GN51"/>
<dbReference type="SUPFAM" id="SSF50129">
    <property type="entry name" value="GroES-like"/>
    <property type="match status" value="1"/>
</dbReference>
<gene>
    <name evidence="2" type="ORF">QBC34DRAFT_406676</name>
</gene>
<dbReference type="InterPro" id="IPR013154">
    <property type="entry name" value="ADH-like_N"/>
</dbReference>